<accession>A0A2A2KAM3</accession>
<proteinExistence type="predicted"/>
<comment type="caution">
    <text evidence="1">The sequence shown here is derived from an EMBL/GenBank/DDBJ whole genome shotgun (WGS) entry which is preliminary data.</text>
</comment>
<protein>
    <submittedName>
        <fullName evidence="1">Uncharacterized protein</fullName>
    </submittedName>
</protein>
<dbReference type="EMBL" id="LIAE01009149">
    <property type="protein sequence ID" value="PAV70981.1"/>
    <property type="molecule type" value="Genomic_DNA"/>
</dbReference>
<evidence type="ECO:0000313" key="2">
    <source>
        <dbReference type="Proteomes" id="UP000218231"/>
    </source>
</evidence>
<evidence type="ECO:0000313" key="1">
    <source>
        <dbReference type="EMBL" id="PAV70981.1"/>
    </source>
</evidence>
<name>A0A2A2KAM3_9BILA</name>
<dbReference type="Proteomes" id="UP000218231">
    <property type="component" value="Unassembled WGS sequence"/>
</dbReference>
<keyword evidence="2" id="KW-1185">Reference proteome</keyword>
<dbReference type="AlphaFoldDB" id="A0A2A2KAM3"/>
<reference evidence="1 2" key="1">
    <citation type="journal article" date="2017" name="Curr. Biol.">
        <title>Genome architecture and evolution of a unichromosomal asexual nematode.</title>
        <authorList>
            <person name="Fradin H."/>
            <person name="Zegar C."/>
            <person name="Gutwein M."/>
            <person name="Lucas J."/>
            <person name="Kovtun M."/>
            <person name="Corcoran D."/>
            <person name="Baugh L.R."/>
            <person name="Kiontke K."/>
            <person name="Gunsalus K."/>
            <person name="Fitch D.H."/>
            <person name="Piano F."/>
        </authorList>
    </citation>
    <scope>NUCLEOTIDE SEQUENCE [LARGE SCALE GENOMIC DNA]</scope>
    <source>
        <strain evidence="1">PF1309</strain>
    </source>
</reference>
<gene>
    <name evidence="1" type="ORF">WR25_21828</name>
</gene>
<organism evidence="1 2">
    <name type="scientific">Diploscapter pachys</name>
    <dbReference type="NCBI Taxonomy" id="2018661"/>
    <lineage>
        <taxon>Eukaryota</taxon>
        <taxon>Metazoa</taxon>
        <taxon>Ecdysozoa</taxon>
        <taxon>Nematoda</taxon>
        <taxon>Chromadorea</taxon>
        <taxon>Rhabditida</taxon>
        <taxon>Rhabditina</taxon>
        <taxon>Rhabditomorpha</taxon>
        <taxon>Rhabditoidea</taxon>
        <taxon>Rhabditidae</taxon>
        <taxon>Diploscapter</taxon>
    </lineage>
</organism>
<sequence length="103" mass="11203">MIAARIQTPPGALWRGGRTYRAFTVVCVDQRDDRRGRRGPRLGAARYRLGDGTVLPVGNRVDHRRGADARLGAGIAECRAARHRSARGLPLLDPWSGACGELT</sequence>